<dbReference type="GO" id="GO:0005737">
    <property type="term" value="C:cytoplasm"/>
    <property type="evidence" value="ECO:0007669"/>
    <property type="project" value="UniProtKB-SubCell"/>
</dbReference>
<feature type="binding site" evidence="8">
    <location>
        <position position="347"/>
    </location>
    <ligand>
        <name>Mn(2+)</name>
        <dbReference type="ChEBI" id="CHEBI:29035"/>
        <label>1</label>
    </ligand>
</feature>
<evidence type="ECO:0000256" key="5">
    <source>
        <dbReference type="ARBA" id="ARBA00022670"/>
    </source>
</evidence>
<dbReference type="GO" id="GO:0030145">
    <property type="term" value="F:manganese ion binding"/>
    <property type="evidence" value="ECO:0007669"/>
    <property type="project" value="UniProtKB-UniRule"/>
</dbReference>
<reference evidence="10 11" key="1">
    <citation type="submission" date="2015-03" db="EMBL/GenBank/DDBJ databases">
        <title>Genomic characterization of Dehalococcoides mccartyi strain 11a5, an unusal plasmid-containing chloroethene dechlorinator.</title>
        <authorList>
            <person name="Zhao S."/>
            <person name="Ding C."/>
            <person name="He J."/>
        </authorList>
    </citation>
    <scope>NUCLEOTIDE SEQUENCE [LARGE SCALE GENOMIC DNA]</scope>
    <source>
        <strain evidence="10 11">11a5</strain>
    </source>
</reference>
<dbReference type="NCBIfam" id="NF002083">
    <property type="entry name" value="PRK00913.3-5"/>
    <property type="match status" value="1"/>
</dbReference>
<keyword evidence="6 8" id="KW-0378">Hydrolase</keyword>
<feature type="binding site" evidence="8">
    <location>
        <position position="263"/>
    </location>
    <ligand>
        <name>Mn(2+)</name>
        <dbReference type="ChEBI" id="CHEBI:29035"/>
        <label>2</label>
    </ligand>
</feature>
<dbReference type="Gene3D" id="3.40.630.10">
    <property type="entry name" value="Zn peptidases"/>
    <property type="match status" value="1"/>
</dbReference>
<organism evidence="10 11">
    <name type="scientific">Dehalococcoides mccartyi</name>
    <dbReference type="NCBI Taxonomy" id="61435"/>
    <lineage>
        <taxon>Bacteria</taxon>
        <taxon>Bacillati</taxon>
        <taxon>Chloroflexota</taxon>
        <taxon>Dehalococcoidia</taxon>
        <taxon>Dehalococcoidales</taxon>
        <taxon>Dehalococcoidaceae</taxon>
        <taxon>Dehalococcoides</taxon>
    </lineage>
</organism>
<feature type="active site" evidence="8">
    <location>
        <position position="349"/>
    </location>
</feature>
<feature type="binding site" evidence="8">
    <location>
        <position position="345"/>
    </location>
    <ligand>
        <name>Mn(2+)</name>
        <dbReference type="ChEBI" id="CHEBI:29035"/>
        <label>1</label>
    </ligand>
</feature>
<dbReference type="RefSeq" id="WP_011309467.1">
    <property type="nucleotide sequence ID" value="NZ_AP024514.1"/>
</dbReference>
<dbReference type="Pfam" id="PF00883">
    <property type="entry name" value="Peptidase_M17"/>
    <property type="match status" value="1"/>
</dbReference>
<dbReference type="Proteomes" id="UP000076394">
    <property type="component" value="Chromosome"/>
</dbReference>
<dbReference type="EC" id="3.4.11.1" evidence="8"/>
<evidence type="ECO:0000256" key="6">
    <source>
        <dbReference type="ARBA" id="ARBA00022801"/>
    </source>
</evidence>
<dbReference type="InterPro" id="IPR008283">
    <property type="entry name" value="Peptidase_M17_N"/>
</dbReference>
<dbReference type="Gene3D" id="3.40.220.10">
    <property type="entry name" value="Leucine Aminopeptidase, subunit E, domain 1"/>
    <property type="match status" value="1"/>
</dbReference>
<protein>
    <recommendedName>
        <fullName evidence="8">Probable cytosol aminopeptidase</fullName>
        <ecNumber evidence="8">3.4.11.1</ecNumber>
    </recommendedName>
    <alternativeName>
        <fullName evidence="8">Leucine aminopeptidase</fullName>
        <shortName evidence="8">LAP</shortName>
        <ecNumber evidence="8">3.4.11.10</ecNumber>
    </alternativeName>
    <alternativeName>
        <fullName evidence="8">Leucyl aminopeptidase</fullName>
    </alternativeName>
</protein>
<name>A0A142VA97_9CHLR</name>
<comment type="catalytic activity">
    <reaction evidence="2 8">
        <text>Release of an N-terminal amino acid, preferentially leucine, but not glutamic or aspartic acids.</text>
        <dbReference type="EC" id="3.4.11.10"/>
    </reaction>
</comment>
<dbReference type="AlphaFoldDB" id="A0A142VA97"/>
<dbReference type="InterPro" id="IPR043472">
    <property type="entry name" value="Macro_dom-like"/>
</dbReference>
<evidence type="ECO:0000313" key="11">
    <source>
        <dbReference type="Proteomes" id="UP000076394"/>
    </source>
</evidence>
<dbReference type="PANTHER" id="PTHR11963:SF23">
    <property type="entry name" value="CYTOSOL AMINOPEPTIDASE"/>
    <property type="match status" value="1"/>
</dbReference>
<evidence type="ECO:0000256" key="4">
    <source>
        <dbReference type="ARBA" id="ARBA00022438"/>
    </source>
</evidence>
<feature type="active site" evidence="8">
    <location>
        <position position="275"/>
    </location>
</feature>
<dbReference type="GO" id="GO:0006508">
    <property type="term" value="P:proteolysis"/>
    <property type="evidence" value="ECO:0007669"/>
    <property type="project" value="UniProtKB-KW"/>
</dbReference>
<evidence type="ECO:0000256" key="3">
    <source>
        <dbReference type="ARBA" id="ARBA00009528"/>
    </source>
</evidence>
<dbReference type="Pfam" id="PF02789">
    <property type="entry name" value="Peptidase_M17_N"/>
    <property type="match status" value="1"/>
</dbReference>
<evidence type="ECO:0000256" key="1">
    <source>
        <dbReference type="ARBA" id="ARBA00000135"/>
    </source>
</evidence>
<dbReference type="InterPro" id="IPR000819">
    <property type="entry name" value="Peptidase_M17_C"/>
</dbReference>
<comment type="cofactor">
    <cofactor evidence="8">
        <name>Mn(2+)</name>
        <dbReference type="ChEBI" id="CHEBI:29035"/>
    </cofactor>
    <text evidence="8">Binds 2 manganese ions per subunit.</text>
</comment>
<dbReference type="SUPFAM" id="SSF52949">
    <property type="entry name" value="Macro domain-like"/>
    <property type="match status" value="1"/>
</dbReference>
<comment type="catalytic activity">
    <reaction evidence="1 8">
        <text>Release of an N-terminal amino acid, Xaa-|-Yaa-, in which Xaa is preferably Leu, but may be other amino acids including Pro although not Arg or Lys, and Yaa may be Pro. Amino acid amides and methyl esters are also readily hydrolyzed, but rates on arylamides are exceedingly low.</text>
        <dbReference type="EC" id="3.4.11.1"/>
    </reaction>
</comment>
<evidence type="ECO:0000259" key="9">
    <source>
        <dbReference type="PROSITE" id="PS00631"/>
    </source>
</evidence>
<keyword evidence="5 8" id="KW-0645">Protease</keyword>
<keyword evidence="4 8" id="KW-0031">Aminopeptidase</keyword>
<evidence type="ECO:0000256" key="7">
    <source>
        <dbReference type="ARBA" id="ARBA00049972"/>
    </source>
</evidence>
<sequence length="497" mass="52932">MEIKIVKQRPQSIMADVLAMPVFEGQDLSFELKELDAKLGGCIGEMKAKAELKGKTGELHLVNTLGNLPVRYLAVFGLGKADKFNADEFRKSAGELSRALSKKSFKNIVIWLGEMPLAADVLAETASGGVLMGSYRFRKYFTSGNENGIIDEIKLVLGDKADLASASQGLIKGQIVAEAVCSARDLVNEPSSNMTPTDLADFARRLAESSGLDCEIFNESQLLEKGMGGILGVGQGSCQAPKFIILKYTGRDSDELDMAYVGKAITFDSGGISLKPWDKMWEMKSDMSGGAAVITAMGAIAKLRPAINIMGIVPATENMPSGCAIKPGDILRMASGKTVEIHSTDAEGRLILADALDYACKQGAKQMVDVATLTGACSRIFGSACSGGFTNNDEFYSKVVAAAKQSGECIWQLPTFEEYKEMIKSDVADIKNVGGPVAGASTAALFLEEFVENRPWVHLDIAGTAYLDKDNGYQVKGGSGASVPTLISLALNIAKIL</sequence>
<gene>
    <name evidence="8" type="primary">pepA</name>
    <name evidence="10" type="ORF">Dm11a5_0934</name>
</gene>
<keyword evidence="8" id="KW-0963">Cytoplasm</keyword>
<comment type="subcellular location">
    <subcellularLocation>
        <location evidence="8">Cytoplasm</location>
    </subcellularLocation>
</comment>
<dbReference type="InterPro" id="IPR011356">
    <property type="entry name" value="Leucine_aapep/pepB"/>
</dbReference>
<keyword evidence="8" id="KW-0464">Manganese</keyword>
<comment type="function">
    <text evidence="7 8">Presumably involved in the processing and regular turnover of intracellular proteins. Catalyzes the removal of unsubstituted N-terminal amino acids from various peptides.</text>
</comment>
<feature type="binding site" evidence="8">
    <location>
        <position position="268"/>
    </location>
    <ligand>
        <name>Mn(2+)</name>
        <dbReference type="ChEBI" id="CHEBI:29035"/>
        <label>2</label>
    </ligand>
</feature>
<dbReference type="PRINTS" id="PR00481">
    <property type="entry name" value="LAMNOPPTDASE"/>
</dbReference>
<feature type="binding site" evidence="8">
    <location>
        <position position="286"/>
    </location>
    <ligand>
        <name>Mn(2+)</name>
        <dbReference type="ChEBI" id="CHEBI:29035"/>
        <label>2</label>
    </ligand>
</feature>
<evidence type="ECO:0000256" key="2">
    <source>
        <dbReference type="ARBA" id="ARBA00000967"/>
    </source>
</evidence>
<keyword evidence="8" id="KW-0479">Metal-binding</keyword>
<accession>A0A142VA97</accession>
<dbReference type="NCBIfam" id="NF002074">
    <property type="entry name" value="PRK00913.1-4"/>
    <property type="match status" value="1"/>
</dbReference>
<feature type="domain" description="Cytosol aminopeptidase" evidence="9">
    <location>
        <begin position="343"/>
        <end position="350"/>
    </location>
</feature>
<evidence type="ECO:0000313" key="10">
    <source>
        <dbReference type="EMBL" id="AMU86760.1"/>
    </source>
</evidence>
<feature type="binding site" evidence="8">
    <location>
        <position position="268"/>
    </location>
    <ligand>
        <name>Mn(2+)</name>
        <dbReference type="ChEBI" id="CHEBI:29035"/>
        <label>1</label>
    </ligand>
</feature>
<evidence type="ECO:0000256" key="8">
    <source>
        <dbReference type="HAMAP-Rule" id="MF_00181"/>
    </source>
</evidence>
<dbReference type="GO" id="GO:0070006">
    <property type="term" value="F:metalloaminopeptidase activity"/>
    <property type="evidence" value="ECO:0007669"/>
    <property type="project" value="InterPro"/>
</dbReference>
<proteinExistence type="inferred from homology"/>
<dbReference type="EC" id="3.4.11.10" evidence="8"/>
<dbReference type="InterPro" id="IPR023042">
    <property type="entry name" value="Peptidase_M17_leu_NH2_pept"/>
</dbReference>
<dbReference type="SUPFAM" id="SSF53187">
    <property type="entry name" value="Zn-dependent exopeptidases"/>
    <property type="match status" value="1"/>
</dbReference>
<comment type="similarity">
    <text evidence="3 8">Belongs to the peptidase M17 family.</text>
</comment>
<dbReference type="EMBL" id="CP011127">
    <property type="protein sequence ID" value="AMU86760.1"/>
    <property type="molecule type" value="Genomic_DNA"/>
</dbReference>
<dbReference type="PATRIC" id="fig|61435.13.peg.949"/>
<dbReference type="OrthoDB" id="9809354at2"/>
<dbReference type="PANTHER" id="PTHR11963">
    <property type="entry name" value="LEUCINE AMINOPEPTIDASE-RELATED"/>
    <property type="match status" value="1"/>
</dbReference>
<dbReference type="CDD" id="cd00433">
    <property type="entry name" value="Peptidase_M17"/>
    <property type="match status" value="1"/>
</dbReference>
<dbReference type="PROSITE" id="PS00631">
    <property type="entry name" value="CYTOSOL_AP"/>
    <property type="match status" value="1"/>
</dbReference>
<dbReference type="HAMAP" id="MF_00181">
    <property type="entry name" value="Cytosol_peptidase_M17"/>
    <property type="match status" value="1"/>
</dbReference>
<feature type="binding site" evidence="8">
    <location>
        <position position="347"/>
    </location>
    <ligand>
        <name>Mn(2+)</name>
        <dbReference type="ChEBI" id="CHEBI:29035"/>
        <label>2</label>
    </ligand>
</feature>
<dbReference type="NCBIfam" id="NF002073">
    <property type="entry name" value="PRK00913.1-2"/>
    <property type="match status" value="1"/>
</dbReference>